<evidence type="ECO:0000259" key="1">
    <source>
        <dbReference type="Pfam" id="PF02464"/>
    </source>
</evidence>
<evidence type="ECO:0000313" key="2">
    <source>
        <dbReference type="EMBL" id="NBR94133.1"/>
    </source>
</evidence>
<protein>
    <submittedName>
        <fullName evidence="2">CinA family protein</fullName>
    </submittedName>
</protein>
<dbReference type="Gene3D" id="3.90.950.20">
    <property type="entry name" value="CinA-like"/>
    <property type="match status" value="1"/>
</dbReference>
<dbReference type="InterPro" id="IPR008136">
    <property type="entry name" value="CinA_C"/>
</dbReference>
<dbReference type="AlphaFoldDB" id="A0A965LKY1"/>
<sequence>MSGSLHQSAQEILELLRSSQSTLATAESITGGLISGAMTEIPGSSDVFLGGVVAYSVAAKSSLLRVDHELITKHGVVSAEVASAMAHGALDAFGSSWAIATTGVAGPGASEGVAAGTVWIAVAHRGGAPESELLSLSGDRQEVRGETIARAFALFTRILRG</sequence>
<dbReference type="InterPro" id="IPR036653">
    <property type="entry name" value="CinA-like_C"/>
</dbReference>
<proteinExistence type="predicted"/>
<dbReference type="Proteomes" id="UP000740727">
    <property type="component" value="Unassembled WGS sequence"/>
</dbReference>
<feature type="domain" description="CinA C-terminal" evidence="1">
    <location>
        <begin position="7"/>
        <end position="157"/>
    </location>
</feature>
<accession>A0A965LKY1</accession>
<dbReference type="SUPFAM" id="SSF142433">
    <property type="entry name" value="CinA-like"/>
    <property type="match status" value="1"/>
</dbReference>
<name>A0A965LKY1_9PROT</name>
<gene>
    <name evidence="2" type="ORF">EBT44_04775</name>
</gene>
<evidence type="ECO:0000313" key="3">
    <source>
        <dbReference type="Proteomes" id="UP000740727"/>
    </source>
</evidence>
<dbReference type="EMBL" id="RFXN01000061">
    <property type="protein sequence ID" value="NBR94133.1"/>
    <property type="molecule type" value="Genomic_DNA"/>
</dbReference>
<dbReference type="Pfam" id="PF02464">
    <property type="entry name" value="CinA"/>
    <property type="match status" value="1"/>
</dbReference>
<organism evidence="2 3">
    <name type="scientific">Candidatus Fonsibacter lacus</name>
    <dbReference type="NCBI Taxonomy" id="2576439"/>
    <lineage>
        <taxon>Bacteria</taxon>
        <taxon>Pseudomonadati</taxon>
        <taxon>Pseudomonadota</taxon>
        <taxon>Alphaproteobacteria</taxon>
        <taxon>Candidatus Pelagibacterales</taxon>
        <taxon>Candidatus Pelagibacterales incertae sedis</taxon>
        <taxon>Candidatus Fonsibacter</taxon>
    </lineage>
</organism>
<comment type="caution">
    <text evidence="2">The sequence shown here is derived from an EMBL/GenBank/DDBJ whole genome shotgun (WGS) entry which is preliminary data.</text>
</comment>
<dbReference type="NCBIfam" id="TIGR00199">
    <property type="entry name" value="PncC_domain"/>
    <property type="match status" value="1"/>
</dbReference>
<reference evidence="2" key="1">
    <citation type="submission" date="2018-10" db="EMBL/GenBank/DDBJ databases">
        <title>Iterative Subtractive Binning of Freshwater Chronoseries Metagenomes Recovers Nearly Complete Genomes from over Four Hundred Novel Species.</title>
        <authorList>
            <person name="Rodriguez-R L.M."/>
            <person name="Tsementzi D."/>
            <person name="Luo C."/>
            <person name="Konstantinidis K.T."/>
        </authorList>
    </citation>
    <scope>NUCLEOTIDE SEQUENCE</scope>
    <source>
        <strain evidence="2">WB5_2A_028</strain>
    </source>
</reference>